<evidence type="ECO:0000313" key="6">
    <source>
        <dbReference type="EMBL" id="CEG59355.1"/>
    </source>
</evidence>
<evidence type="ECO:0000256" key="2">
    <source>
        <dbReference type="ARBA" id="ARBA00022741"/>
    </source>
</evidence>
<dbReference type="PANTHER" id="PTHR43585">
    <property type="entry name" value="FUMIPYRROLE BIOSYNTHESIS PROTEIN C"/>
    <property type="match status" value="1"/>
</dbReference>
<sequence>MKIKTLLCIDPLQDYELIDGDVLYQRGITPVFVIKESSKVVKDREHVLVNSFSYEDLLAICDSVRPDYIVCFSEDLFVDIAKIRECLNISGMSLDKAMLLSHKDLMYRQLDDSFPYPKTTTLIESPTFTSIKEKIGAQDIFIKPINSSGSYETYHIKTEEEFCLFLTNKKEGEEQYIAQAYVADDLYHSELAVFDGNIIFVEARKYTHPNHLMVSKNVPIFSLNILDAHQRQAVLDASVNVCRLLGFNNGVLHTEFFMSEDGYIQFIETNARPPGIGLNKLYQKKYSISLETILCCIVCGVEPPDLVENQRHFVCGYFPRKQGVIKNIKKPELNVQNEWTFFVKPEDTSEHMAHMSKSAMVLCWDDSLAKINKAGTFLAEQDIVEVY</sequence>
<keyword evidence="7" id="KW-1185">Reference proteome</keyword>
<dbReference type="Gene3D" id="3.30.470.20">
    <property type="entry name" value="ATP-grasp fold, B domain"/>
    <property type="match status" value="1"/>
</dbReference>
<dbReference type="HOGENOM" id="CLU_713286_0_0_6"/>
<dbReference type="EMBL" id="LN614828">
    <property type="protein sequence ID" value="CEG59355.1"/>
    <property type="molecule type" value="Genomic_DNA"/>
</dbReference>
<dbReference type="Proteomes" id="UP000032430">
    <property type="component" value="Plasmid II"/>
</dbReference>
<gene>
    <name evidence="6" type="ORF">LFA_pA0258</name>
</gene>
<dbReference type="AlphaFoldDB" id="A0A098GBL2"/>
<dbReference type="SUPFAM" id="SSF56059">
    <property type="entry name" value="Glutathione synthetase ATP-binding domain-like"/>
    <property type="match status" value="1"/>
</dbReference>
<evidence type="ECO:0000256" key="4">
    <source>
        <dbReference type="PROSITE-ProRule" id="PRU00409"/>
    </source>
</evidence>
<name>A0A098GBL2_9GAMM</name>
<keyword evidence="1" id="KW-0436">Ligase</keyword>
<proteinExistence type="predicted"/>
<dbReference type="GO" id="GO:0016874">
    <property type="term" value="F:ligase activity"/>
    <property type="evidence" value="ECO:0007669"/>
    <property type="project" value="UniProtKB-KW"/>
</dbReference>
<reference evidence="7" key="1">
    <citation type="submission" date="2014-09" db="EMBL/GenBank/DDBJ databases">
        <authorList>
            <person name="Gomez-Valero L."/>
        </authorList>
    </citation>
    <scope>NUCLEOTIDE SEQUENCE [LARGE SCALE GENOMIC DNA]</scope>
    <source>
        <strain evidence="7">ATCC700992</strain>
        <plasmid evidence="7">LLAP10_pA</plasmid>
    </source>
</reference>
<dbReference type="PANTHER" id="PTHR43585:SF2">
    <property type="entry name" value="ATP-GRASP ENZYME FSQD"/>
    <property type="match status" value="1"/>
</dbReference>
<keyword evidence="3 4" id="KW-0067">ATP-binding</keyword>
<evidence type="ECO:0000256" key="3">
    <source>
        <dbReference type="ARBA" id="ARBA00022840"/>
    </source>
</evidence>
<dbReference type="InterPro" id="IPR052032">
    <property type="entry name" value="ATP-dep_AA_Ligase"/>
</dbReference>
<evidence type="ECO:0000313" key="7">
    <source>
        <dbReference type="Proteomes" id="UP000032430"/>
    </source>
</evidence>
<dbReference type="InterPro" id="IPR011761">
    <property type="entry name" value="ATP-grasp"/>
</dbReference>
<dbReference type="GO" id="GO:0046872">
    <property type="term" value="F:metal ion binding"/>
    <property type="evidence" value="ECO:0007669"/>
    <property type="project" value="InterPro"/>
</dbReference>
<dbReference type="GO" id="GO:0005524">
    <property type="term" value="F:ATP binding"/>
    <property type="evidence" value="ECO:0007669"/>
    <property type="project" value="UniProtKB-UniRule"/>
</dbReference>
<dbReference type="PROSITE" id="PS50975">
    <property type="entry name" value="ATP_GRASP"/>
    <property type="match status" value="1"/>
</dbReference>
<accession>A0A098GBL2</accession>
<geneLocation type="plasmid" evidence="7">
    <name>LLAP10_pA</name>
</geneLocation>
<dbReference type="RefSeq" id="WP_045097926.1">
    <property type="nucleotide sequence ID" value="NZ_LN614828.1"/>
</dbReference>
<dbReference type="OrthoDB" id="5631805at2"/>
<evidence type="ECO:0000259" key="5">
    <source>
        <dbReference type="PROSITE" id="PS50975"/>
    </source>
</evidence>
<keyword evidence="6" id="KW-0614">Plasmid</keyword>
<evidence type="ECO:0000256" key="1">
    <source>
        <dbReference type="ARBA" id="ARBA00022598"/>
    </source>
</evidence>
<protein>
    <recommendedName>
        <fullName evidence="5">ATP-grasp domain-containing protein</fullName>
    </recommendedName>
</protein>
<dbReference type="Gene3D" id="3.40.50.20">
    <property type="match status" value="1"/>
</dbReference>
<dbReference type="KEGG" id="lfa:LFA_pA0258"/>
<organism evidence="6 7">
    <name type="scientific">Legionella fallonii LLAP-10</name>
    <dbReference type="NCBI Taxonomy" id="1212491"/>
    <lineage>
        <taxon>Bacteria</taxon>
        <taxon>Pseudomonadati</taxon>
        <taxon>Pseudomonadota</taxon>
        <taxon>Gammaproteobacteria</taxon>
        <taxon>Legionellales</taxon>
        <taxon>Legionellaceae</taxon>
        <taxon>Legionella</taxon>
    </lineage>
</organism>
<feature type="domain" description="ATP-grasp" evidence="5">
    <location>
        <begin position="106"/>
        <end position="299"/>
    </location>
</feature>
<keyword evidence="2 4" id="KW-0547">Nucleotide-binding</keyword>